<organism evidence="3 4">
    <name type="scientific">Phyllobacterium pellucidum</name>
    <dbReference type="NCBI Taxonomy" id="2740464"/>
    <lineage>
        <taxon>Bacteria</taxon>
        <taxon>Pseudomonadati</taxon>
        <taxon>Pseudomonadota</taxon>
        <taxon>Alphaproteobacteria</taxon>
        <taxon>Hyphomicrobiales</taxon>
        <taxon>Phyllobacteriaceae</taxon>
        <taxon>Phyllobacterium</taxon>
    </lineage>
</organism>
<dbReference type="InterPro" id="IPR002789">
    <property type="entry name" value="HerA_central"/>
</dbReference>
<keyword evidence="4" id="KW-1185">Reference proteome</keyword>
<dbReference type="Gene3D" id="3.40.50.300">
    <property type="entry name" value="P-loop containing nucleotide triphosphate hydrolases"/>
    <property type="match status" value="2"/>
</dbReference>
<reference evidence="3 4" key="1">
    <citation type="submission" date="2020-05" db="EMBL/GenBank/DDBJ databases">
        <authorList>
            <person name="Kim M.K."/>
        </authorList>
    </citation>
    <scope>NUCLEOTIDE SEQUENCE [LARGE SCALE GENOMIC DNA]</scope>
    <source>
        <strain evidence="3 4">BT25</strain>
    </source>
</reference>
<dbReference type="InterPro" id="IPR027417">
    <property type="entry name" value="P-loop_NTPase"/>
</dbReference>
<comment type="caution">
    <text evidence="3">The sequence shown here is derived from an EMBL/GenBank/DDBJ whole genome shotgun (WGS) entry which is preliminary data.</text>
</comment>
<feature type="domain" description="Helicase HerA central" evidence="2">
    <location>
        <begin position="140"/>
        <end position="383"/>
    </location>
</feature>
<dbReference type="Pfam" id="PF01935">
    <property type="entry name" value="DUF87"/>
    <property type="match status" value="1"/>
</dbReference>
<dbReference type="PANTHER" id="PTHR42957:SF1">
    <property type="entry name" value="HELICASE MJ1565-RELATED"/>
    <property type="match status" value="1"/>
</dbReference>
<evidence type="ECO:0000313" key="4">
    <source>
        <dbReference type="Proteomes" id="UP000550508"/>
    </source>
</evidence>
<dbReference type="InterPro" id="IPR008571">
    <property type="entry name" value="HerA-like"/>
</dbReference>
<evidence type="ECO:0000313" key="3">
    <source>
        <dbReference type="EMBL" id="NTS31723.1"/>
    </source>
</evidence>
<gene>
    <name evidence="3" type="ORF">HQ945_10700</name>
</gene>
<dbReference type="RefSeq" id="WP_113280299.1">
    <property type="nucleotide sequence ID" value="NZ_CP088292.1"/>
</dbReference>
<proteinExistence type="predicted"/>
<evidence type="ECO:0000259" key="2">
    <source>
        <dbReference type="Pfam" id="PF01935"/>
    </source>
</evidence>
<dbReference type="Proteomes" id="UP000550508">
    <property type="component" value="Unassembled WGS sequence"/>
</dbReference>
<dbReference type="EMBL" id="JABUMX010000002">
    <property type="protein sequence ID" value="NTS31723.1"/>
    <property type="molecule type" value="Genomic_DNA"/>
</dbReference>
<dbReference type="SUPFAM" id="SSF52540">
    <property type="entry name" value="P-loop containing nucleoside triphosphate hydrolases"/>
    <property type="match status" value="1"/>
</dbReference>
<feature type="region of interest" description="Disordered" evidence="1">
    <location>
        <begin position="601"/>
        <end position="632"/>
    </location>
</feature>
<protein>
    <submittedName>
        <fullName evidence="3">DUF87 domain-containing protein</fullName>
    </submittedName>
</protein>
<accession>A0A849VV47</accession>
<name>A0A849VV47_9HYPH</name>
<sequence length="632" mass="69761">MSSEALPSQQPRPFLRNRTDGHVIECNGEKAIIHAKSGPSVSASEDYWTVGQLISIQVAHSRVVGLVYKVDLPNAQWEPGEDQIIHVHIELVGQVDTLSDGTLRFSSGIATYPYMGAVGHRIRSEDLAAIYNATMTNTVSVGHLSQNADIPALISIDSLVSRHFAVLGSTGVGKSSAVSLLLRKIIAQRPDLRVLILDPHNEFSSAFPEHAISIDYTTFDLPYWLFRLEEFAEAVFRGRPSVAAEVDILRDLIPLAKERFASAEGTTSASLLKKDRDYSSMTADTPSPYRITDLIKLIDERIGQLEGKPDRPTMKALKQRLQALVADPRYRFMFSAPTTMDTMRQTIGHIFRIPKNDRPICVFQLAGLPSEVVNSVASVLCRLAFDLALSSDGRVQTLVVCEEAHRYIPADPNGGFWPTRQAVARIAKEGRKYGVYLAVITQRPGELDPTILSQCSTVFAMRLGNERDQEIIRGAITGASQSTIGFLSSIANREAIAFGEAVPTPMRMMFETIAPDQLPAAHMARTQQSSRLGDTHVSLDMILTRMRQLNAAENNSGDDSDFDDLDGIMAHATPQSFAAPRPQPPVATDPVRAQWRTLDAAMRNDEQAKPQQESSERFRASDLIRTFRTDKP</sequence>
<evidence type="ECO:0000256" key="1">
    <source>
        <dbReference type="SAM" id="MobiDB-lite"/>
    </source>
</evidence>
<feature type="compositionally biased region" description="Basic and acidic residues" evidence="1">
    <location>
        <begin position="602"/>
        <end position="632"/>
    </location>
</feature>
<dbReference type="AlphaFoldDB" id="A0A849VV47"/>
<dbReference type="PANTHER" id="PTHR42957">
    <property type="entry name" value="HELICASE MJ1565-RELATED"/>
    <property type="match status" value="1"/>
</dbReference>